<reference evidence="2" key="2">
    <citation type="submission" date="2020-09" db="EMBL/GenBank/DDBJ databases">
        <authorList>
            <person name="Sun Q."/>
            <person name="Zhou Y."/>
        </authorList>
    </citation>
    <scope>NUCLEOTIDE SEQUENCE</scope>
    <source>
        <strain evidence="2">CGMCC 4.7110</strain>
    </source>
</reference>
<evidence type="ECO:0000313" key="3">
    <source>
        <dbReference type="Proteomes" id="UP000653411"/>
    </source>
</evidence>
<dbReference type="AlphaFoldDB" id="A0A917XIU9"/>
<comment type="caution">
    <text evidence="2">The sequence shown here is derived from an EMBL/GenBank/DDBJ whole genome shotgun (WGS) entry which is preliminary data.</text>
</comment>
<feature type="region of interest" description="Disordered" evidence="1">
    <location>
        <begin position="320"/>
        <end position="342"/>
    </location>
</feature>
<reference evidence="2" key="1">
    <citation type="journal article" date="2014" name="Int. J. Syst. Evol. Microbiol.">
        <title>Complete genome sequence of Corynebacterium casei LMG S-19264T (=DSM 44701T), isolated from a smear-ripened cheese.</title>
        <authorList>
            <consortium name="US DOE Joint Genome Institute (JGI-PGF)"/>
            <person name="Walter F."/>
            <person name="Albersmeier A."/>
            <person name="Kalinowski J."/>
            <person name="Ruckert C."/>
        </authorList>
    </citation>
    <scope>NUCLEOTIDE SEQUENCE</scope>
    <source>
        <strain evidence="2">CGMCC 4.7110</strain>
    </source>
</reference>
<proteinExistence type="predicted"/>
<evidence type="ECO:0000313" key="2">
    <source>
        <dbReference type="EMBL" id="GGN31089.1"/>
    </source>
</evidence>
<keyword evidence="3" id="KW-1185">Reference proteome</keyword>
<evidence type="ECO:0000256" key="1">
    <source>
        <dbReference type="SAM" id="MobiDB-lite"/>
    </source>
</evidence>
<dbReference type="EMBL" id="BMML01000019">
    <property type="protein sequence ID" value="GGN31089.1"/>
    <property type="molecule type" value="Genomic_DNA"/>
</dbReference>
<accession>A0A917XIU9</accession>
<protein>
    <submittedName>
        <fullName evidence="2">Uncharacterized protein</fullName>
    </submittedName>
</protein>
<gene>
    <name evidence="2" type="ORF">GCM10011578_068750</name>
</gene>
<feature type="compositionally biased region" description="Polar residues" evidence="1">
    <location>
        <begin position="321"/>
        <end position="342"/>
    </location>
</feature>
<dbReference type="Proteomes" id="UP000653411">
    <property type="component" value="Unassembled WGS sequence"/>
</dbReference>
<organism evidence="2 3">
    <name type="scientific">Streptomyces fuscichromogenes</name>
    <dbReference type="NCBI Taxonomy" id="1324013"/>
    <lineage>
        <taxon>Bacteria</taxon>
        <taxon>Bacillati</taxon>
        <taxon>Actinomycetota</taxon>
        <taxon>Actinomycetes</taxon>
        <taxon>Kitasatosporales</taxon>
        <taxon>Streptomycetaceae</taxon>
        <taxon>Streptomyces</taxon>
    </lineage>
</organism>
<name>A0A917XIU9_9ACTN</name>
<sequence length="342" mass="37256">MFMTCDDLTGDVPVNPALRRVLARADSPELLELLASGMSGADLTTLLLEVFRRRADRLSPAEVMRRYRSDRFVAPAPVEFAALRRAEDTLVSALPDGFEVLVLAPVVPLAAHSAVATVDPRKVIATVRGSEVAADPTNALALEASHRRSLALAADPRSNAPVRLAASQRVARAQSFNGPKNLAHFQLFGLVTAGRDTGNQLFEHRHLAEHLRFAARVMADVGAQDTQIRLTFLEDTTGPTLEQMRHELAVLPGIQVCEDPDRTTGRGYYTGICFKIHTSIAGHRLEIGDGGFVQWSQLLTGNRKERLLISGFGVDRLAEALTSQPEPDESASQQTSRSTHRS</sequence>